<dbReference type="GO" id="GO:0003724">
    <property type="term" value="F:RNA helicase activity"/>
    <property type="evidence" value="ECO:0007669"/>
    <property type="project" value="UniProtKB-EC"/>
</dbReference>
<organism evidence="12 13">
    <name type="scientific">Roseivirga misakiensis</name>
    <dbReference type="NCBI Taxonomy" id="1563681"/>
    <lineage>
        <taxon>Bacteria</taxon>
        <taxon>Pseudomonadati</taxon>
        <taxon>Bacteroidota</taxon>
        <taxon>Cytophagia</taxon>
        <taxon>Cytophagales</taxon>
        <taxon>Roseivirgaceae</taxon>
        <taxon>Roseivirga</taxon>
    </lineage>
</organism>
<evidence type="ECO:0000256" key="8">
    <source>
        <dbReference type="SAM" id="MobiDB-lite"/>
    </source>
</evidence>
<dbReference type="Pfam" id="PF00270">
    <property type="entry name" value="DEAD"/>
    <property type="match status" value="1"/>
</dbReference>
<proteinExistence type="inferred from homology"/>
<dbReference type="GO" id="GO:0003723">
    <property type="term" value="F:RNA binding"/>
    <property type="evidence" value="ECO:0007669"/>
    <property type="project" value="TreeGrafter"/>
</dbReference>
<dbReference type="InterPro" id="IPR012677">
    <property type="entry name" value="Nucleotide-bd_a/b_plait_sf"/>
</dbReference>
<feature type="domain" description="Helicase C-terminal" evidence="10">
    <location>
        <begin position="217"/>
        <end position="378"/>
    </location>
</feature>
<dbReference type="GO" id="GO:0016787">
    <property type="term" value="F:hydrolase activity"/>
    <property type="evidence" value="ECO:0007669"/>
    <property type="project" value="UniProtKB-KW"/>
</dbReference>
<dbReference type="Proteomes" id="UP000095552">
    <property type="component" value="Unassembled WGS sequence"/>
</dbReference>
<reference evidence="12 13" key="1">
    <citation type="submission" date="2016-08" db="EMBL/GenBank/DDBJ databases">
        <title>Draft genome of Fabibacter sp. strain SK-8.</title>
        <authorList>
            <person name="Wong S.-K."/>
            <person name="Hamasaki K."/>
            <person name="Yoshizawa S."/>
        </authorList>
    </citation>
    <scope>NUCLEOTIDE SEQUENCE [LARGE SCALE GENOMIC DNA]</scope>
    <source>
        <strain evidence="12 13">SK-8</strain>
    </source>
</reference>
<dbReference type="OrthoDB" id="9785240at2"/>
<keyword evidence="2 7" id="KW-0547">Nucleotide-binding</keyword>
<protein>
    <recommendedName>
        <fullName evidence="1">RNA helicase</fullName>
        <ecNumber evidence="1">3.6.4.13</ecNumber>
    </recommendedName>
</protein>
<dbReference type="InterPro" id="IPR011545">
    <property type="entry name" value="DEAD/DEAH_box_helicase_dom"/>
</dbReference>
<dbReference type="CDD" id="cd12252">
    <property type="entry name" value="RRM_DbpA"/>
    <property type="match status" value="1"/>
</dbReference>
<evidence type="ECO:0000313" key="13">
    <source>
        <dbReference type="Proteomes" id="UP000095552"/>
    </source>
</evidence>
<dbReference type="Gene3D" id="3.40.50.300">
    <property type="entry name" value="P-loop containing nucleotide triphosphate hydrolases"/>
    <property type="match status" value="2"/>
</dbReference>
<dbReference type="InterPro" id="IPR050547">
    <property type="entry name" value="DEAD_box_RNA_helicases"/>
</dbReference>
<dbReference type="SUPFAM" id="SSF52540">
    <property type="entry name" value="P-loop containing nucleoside triphosphate hydrolases"/>
    <property type="match status" value="1"/>
</dbReference>
<dbReference type="PANTHER" id="PTHR47963:SF8">
    <property type="entry name" value="ATP-DEPENDENT RNA HELICASE DEAD"/>
    <property type="match status" value="1"/>
</dbReference>
<dbReference type="Gene3D" id="3.30.70.330">
    <property type="match status" value="1"/>
</dbReference>
<dbReference type="InterPro" id="IPR014014">
    <property type="entry name" value="RNA_helicase_DEAD_Q_motif"/>
</dbReference>
<evidence type="ECO:0000256" key="5">
    <source>
        <dbReference type="ARBA" id="ARBA00022840"/>
    </source>
</evidence>
<dbReference type="Pfam" id="PF00271">
    <property type="entry name" value="Helicase_C"/>
    <property type="match status" value="1"/>
</dbReference>
<dbReference type="InterPro" id="IPR000629">
    <property type="entry name" value="RNA-helicase_DEAD-box_CS"/>
</dbReference>
<evidence type="ECO:0000313" key="12">
    <source>
        <dbReference type="EMBL" id="OEK04543.1"/>
    </source>
</evidence>
<gene>
    <name evidence="12" type="ORF">BFP71_13840</name>
</gene>
<comment type="similarity">
    <text evidence="7">Belongs to the DEAD box helicase family.</text>
</comment>
<feature type="region of interest" description="Disordered" evidence="8">
    <location>
        <begin position="530"/>
        <end position="587"/>
    </location>
</feature>
<keyword evidence="4 7" id="KW-0347">Helicase</keyword>
<dbReference type="SMART" id="SM00490">
    <property type="entry name" value="HELICc"/>
    <property type="match status" value="1"/>
</dbReference>
<comment type="caution">
    <text evidence="12">The sequence shown here is derived from an EMBL/GenBank/DDBJ whole genome shotgun (WGS) entry which is preliminary data.</text>
</comment>
<dbReference type="InterPro" id="IPR044742">
    <property type="entry name" value="DEAD/DEAH_RhlB"/>
</dbReference>
<dbReference type="PROSITE" id="PS51194">
    <property type="entry name" value="HELICASE_CTER"/>
    <property type="match status" value="1"/>
</dbReference>
<evidence type="ECO:0000256" key="4">
    <source>
        <dbReference type="ARBA" id="ARBA00022806"/>
    </source>
</evidence>
<dbReference type="SMART" id="SM00487">
    <property type="entry name" value="DEXDc"/>
    <property type="match status" value="1"/>
</dbReference>
<dbReference type="CDD" id="cd00268">
    <property type="entry name" value="DEADc"/>
    <property type="match status" value="1"/>
</dbReference>
<feature type="short sequence motif" description="Q motif" evidence="6">
    <location>
        <begin position="2"/>
        <end position="30"/>
    </location>
</feature>
<evidence type="ECO:0000256" key="2">
    <source>
        <dbReference type="ARBA" id="ARBA00022741"/>
    </source>
</evidence>
<sequence>MSHFSQLGLSESTCSVLEQLGFEKPTPIQEKAIPMLLENDPTDFIGLAQTGTGKTAAFGLPLVDIINEHDSTTQALIMAPTRELGQQTAQQLVTFAKSKKGLNVEVVYGGADISRQIKALKRPTQIVVATPGRLLDLIKRKAIKLENVQHVVLDEADEMLNMGFKEDIDEILSHTLDNRVTWLFSATMPKEIRRLVKTYMKDPLEVSVDADQKSNKDISHQYVVTKTDNKLSAIRRFMDIQPDMKGIMFCRTKMDTQEIADQLSKLGYAVEALHGDLSQRQRDTVMKRFKSRSMQLLIATDVAARGIDVNDLTHVFHHKLPDQLESYTHRSGRTGRAGKKGISMAFINPREKRKITDIERKVNVSFEKVTIPTVDELKVSRINNWANIILNTKVDEQSEEILASLHGQFEGLTKEDLLKRLISTQLDHLMVQGDEEGDINIGDGKEQKERKSQTKDGFNRYFINVGLMDGITEADLIHFLSDVTGIRRKHFSDFSIQKNCSFFNMEEKQDDDLAKHFEFIEVEGRAIRVNRDEEGRPSRNKPSRSRGGFRGDGGNRKGGGRKGARSGGSRSQSSVNPSSRRNRGRRR</sequence>
<keyword evidence="3 7" id="KW-0378">Hydrolase</keyword>
<dbReference type="InterPro" id="IPR005580">
    <property type="entry name" value="DbpA/CsdA_RNA-bd_dom"/>
</dbReference>
<dbReference type="EC" id="3.6.4.13" evidence="1"/>
<accession>A0A1E5SZJ4</accession>
<dbReference type="Pfam" id="PF03880">
    <property type="entry name" value="DbpA"/>
    <property type="match status" value="1"/>
</dbReference>
<dbReference type="PROSITE" id="PS51195">
    <property type="entry name" value="Q_MOTIF"/>
    <property type="match status" value="1"/>
</dbReference>
<evidence type="ECO:0000259" key="10">
    <source>
        <dbReference type="PROSITE" id="PS51194"/>
    </source>
</evidence>
<evidence type="ECO:0000256" key="6">
    <source>
        <dbReference type="PROSITE-ProRule" id="PRU00552"/>
    </source>
</evidence>
<dbReference type="EMBL" id="MDGQ01000005">
    <property type="protein sequence ID" value="OEK04543.1"/>
    <property type="molecule type" value="Genomic_DNA"/>
</dbReference>
<feature type="domain" description="DEAD-box RNA helicase Q" evidence="11">
    <location>
        <begin position="2"/>
        <end position="30"/>
    </location>
</feature>
<dbReference type="AlphaFoldDB" id="A0A1E5SZJ4"/>
<evidence type="ECO:0000256" key="1">
    <source>
        <dbReference type="ARBA" id="ARBA00012552"/>
    </source>
</evidence>
<evidence type="ECO:0000259" key="11">
    <source>
        <dbReference type="PROSITE" id="PS51195"/>
    </source>
</evidence>
<dbReference type="PROSITE" id="PS51192">
    <property type="entry name" value="HELICASE_ATP_BIND_1"/>
    <property type="match status" value="1"/>
</dbReference>
<evidence type="ECO:0000256" key="7">
    <source>
        <dbReference type="RuleBase" id="RU000492"/>
    </source>
</evidence>
<keyword evidence="13" id="KW-1185">Reference proteome</keyword>
<dbReference type="InterPro" id="IPR014001">
    <property type="entry name" value="Helicase_ATP-bd"/>
</dbReference>
<evidence type="ECO:0000256" key="3">
    <source>
        <dbReference type="ARBA" id="ARBA00022801"/>
    </source>
</evidence>
<feature type="compositionally biased region" description="Low complexity" evidence="8">
    <location>
        <begin position="567"/>
        <end position="579"/>
    </location>
</feature>
<dbReference type="CDD" id="cd18787">
    <property type="entry name" value="SF2_C_DEAD"/>
    <property type="match status" value="1"/>
</dbReference>
<keyword evidence="5 7" id="KW-0067">ATP-binding</keyword>
<dbReference type="GO" id="GO:0005524">
    <property type="term" value="F:ATP binding"/>
    <property type="evidence" value="ECO:0007669"/>
    <property type="project" value="UniProtKB-KW"/>
</dbReference>
<dbReference type="PROSITE" id="PS00039">
    <property type="entry name" value="DEAD_ATP_HELICASE"/>
    <property type="match status" value="1"/>
</dbReference>
<dbReference type="RefSeq" id="WP_069836048.1">
    <property type="nucleotide sequence ID" value="NZ_MDGQ01000005.1"/>
</dbReference>
<dbReference type="InterPro" id="IPR027417">
    <property type="entry name" value="P-loop_NTPase"/>
</dbReference>
<evidence type="ECO:0000259" key="9">
    <source>
        <dbReference type="PROSITE" id="PS51192"/>
    </source>
</evidence>
<dbReference type="InterPro" id="IPR001650">
    <property type="entry name" value="Helicase_C-like"/>
</dbReference>
<name>A0A1E5SZJ4_9BACT</name>
<dbReference type="PANTHER" id="PTHR47963">
    <property type="entry name" value="DEAD-BOX ATP-DEPENDENT RNA HELICASE 47, MITOCHONDRIAL"/>
    <property type="match status" value="1"/>
</dbReference>
<dbReference type="STRING" id="1563681.BFP71_13840"/>
<feature type="domain" description="Helicase ATP-binding" evidence="9">
    <location>
        <begin position="35"/>
        <end position="206"/>
    </location>
</feature>